<dbReference type="CDD" id="cd07518">
    <property type="entry name" value="HAD_YbiV-Like"/>
    <property type="match status" value="1"/>
</dbReference>
<dbReference type="PANTHER" id="PTHR10000">
    <property type="entry name" value="PHOSPHOSERINE PHOSPHATASE"/>
    <property type="match status" value="1"/>
</dbReference>
<keyword evidence="1" id="KW-0378">Hydrolase</keyword>
<dbReference type="SFLD" id="SFLDG01144">
    <property type="entry name" value="C2.B.4:_PGP_Like"/>
    <property type="match status" value="1"/>
</dbReference>
<keyword evidence="2" id="KW-1185">Reference proteome</keyword>
<sequence>MSLSKVKLVVTDMDGTLLNGNGEVSERFFELFTELQNKGIHFAAASGRQYYSITKKLDRIKNDITIIAENGGLAKKGETELLVAKMELDKIAKVIPILRKIPNTFIVLCGKNKAYIESKNDMFLAMFQEYYASYELVDDLVSVTHDEFFKIAIYHDECSESNIYPAIAHLENEIQIKVSGKKWVDISHYNANKGFALKMLQGHLGVTKEETMVFGDYNNDLEMMGEAHFSYAMENAHPSIKKIANYSTASNNHGGVELVLEQLVKSKH</sequence>
<dbReference type="InterPro" id="IPR000150">
    <property type="entry name" value="Cof"/>
</dbReference>
<dbReference type="InterPro" id="IPR036412">
    <property type="entry name" value="HAD-like_sf"/>
</dbReference>
<dbReference type="Gene3D" id="3.30.1240.10">
    <property type="match status" value="1"/>
</dbReference>
<comment type="caution">
    <text evidence="1">The sequence shown here is derived from an EMBL/GenBank/DDBJ whole genome shotgun (WGS) entry which is preliminary data.</text>
</comment>
<dbReference type="SUPFAM" id="SSF56784">
    <property type="entry name" value="HAD-like"/>
    <property type="match status" value="1"/>
</dbReference>
<dbReference type="EC" id="3.1.3.-" evidence="1"/>
<evidence type="ECO:0000313" key="1">
    <source>
        <dbReference type="EMBL" id="MFD1314759.1"/>
    </source>
</evidence>
<dbReference type="Gene3D" id="3.40.50.1000">
    <property type="entry name" value="HAD superfamily/HAD-like"/>
    <property type="match status" value="1"/>
</dbReference>
<dbReference type="EMBL" id="JBHTMY010000002">
    <property type="protein sequence ID" value="MFD1314759.1"/>
    <property type="molecule type" value="Genomic_DNA"/>
</dbReference>
<dbReference type="NCBIfam" id="TIGR00099">
    <property type="entry name" value="Cof-subfamily"/>
    <property type="match status" value="1"/>
</dbReference>
<evidence type="ECO:0000313" key="2">
    <source>
        <dbReference type="Proteomes" id="UP001597201"/>
    </source>
</evidence>
<dbReference type="Proteomes" id="UP001597201">
    <property type="component" value="Unassembled WGS sequence"/>
</dbReference>
<reference evidence="2" key="1">
    <citation type="journal article" date="2019" name="Int. J. Syst. Evol. Microbiol.">
        <title>The Global Catalogue of Microorganisms (GCM) 10K type strain sequencing project: providing services to taxonomists for standard genome sequencing and annotation.</title>
        <authorList>
            <consortium name="The Broad Institute Genomics Platform"/>
            <consortium name="The Broad Institute Genome Sequencing Center for Infectious Disease"/>
            <person name="Wu L."/>
            <person name="Ma J."/>
        </authorList>
    </citation>
    <scope>NUCLEOTIDE SEQUENCE [LARGE SCALE GENOMIC DNA]</scope>
    <source>
        <strain evidence="2">CCUG 61485</strain>
    </source>
</reference>
<dbReference type="PANTHER" id="PTHR10000:SF8">
    <property type="entry name" value="HAD SUPERFAMILY HYDROLASE-LIKE, TYPE 3"/>
    <property type="match status" value="1"/>
</dbReference>
<dbReference type="SFLD" id="SFLDG01140">
    <property type="entry name" value="C2.B:_Phosphomannomutase_and_P"/>
    <property type="match status" value="1"/>
</dbReference>
<dbReference type="InterPro" id="IPR006379">
    <property type="entry name" value="HAD-SF_hydro_IIB"/>
</dbReference>
<proteinExistence type="predicted"/>
<dbReference type="Pfam" id="PF08282">
    <property type="entry name" value="Hydrolase_3"/>
    <property type="match status" value="1"/>
</dbReference>
<name>A0ABW3XYU2_9FLAO</name>
<dbReference type="RefSeq" id="WP_377176672.1">
    <property type="nucleotide sequence ID" value="NZ_JBHTMY010000002.1"/>
</dbReference>
<dbReference type="PROSITE" id="PS01228">
    <property type="entry name" value="COF_1"/>
    <property type="match status" value="1"/>
</dbReference>
<accession>A0ABW3XYU2</accession>
<dbReference type="InterPro" id="IPR023214">
    <property type="entry name" value="HAD_sf"/>
</dbReference>
<dbReference type="GO" id="GO:0016787">
    <property type="term" value="F:hydrolase activity"/>
    <property type="evidence" value="ECO:0007669"/>
    <property type="project" value="UniProtKB-KW"/>
</dbReference>
<gene>
    <name evidence="1" type="ORF">ACFQ39_03950</name>
</gene>
<dbReference type="SFLD" id="SFLDS00003">
    <property type="entry name" value="Haloacid_Dehalogenase"/>
    <property type="match status" value="1"/>
</dbReference>
<dbReference type="NCBIfam" id="TIGR01484">
    <property type="entry name" value="HAD-SF-IIB"/>
    <property type="match status" value="1"/>
</dbReference>
<protein>
    <submittedName>
        <fullName evidence="1">HAD family hydrolase</fullName>
        <ecNumber evidence="1">3.1.3.-</ecNumber>
    </submittedName>
</protein>
<organism evidence="1 2">
    <name type="scientific">Namhaeicola litoreus</name>
    <dbReference type="NCBI Taxonomy" id="1052145"/>
    <lineage>
        <taxon>Bacteria</taxon>
        <taxon>Pseudomonadati</taxon>
        <taxon>Bacteroidota</taxon>
        <taxon>Flavobacteriia</taxon>
        <taxon>Flavobacteriales</taxon>
        <taxon>Flavobacteriaceae</taxon>
        <taxon>Namhaeicola</taxon>
    </lineage>
</organism>